<keyword evidence="9" id="KW-0735">Signal-anchor</keyword>
<dbReference type="InterPro" id="IPR029044">
    <property type="entry name" value="Nucleotide-diphossugar_trans"/>
</dbReference>
<evidence type="ECO:0000256" key="1">
    <source>
        <dbReference type="ARBA" id="ARBA00004389"/>
    </source>
</evidence>
<proteinExistence type="inferred from homology"/>
<keyword evidence="7" id="KW-0812">Transmembrane</keyword>
<dbReference type="EC" id="2.4.1.117" evidence="4"/>
<dbReference type="AlphaFoldDB" id="A0A0G1IQ93"/>
<name>A0A0G1IQ93_9BACT</name>
<keyword evidence="8" id="KW-0256">Endoplasmic reticulum</keyword>
<evidence type="ECO:0000313" key="14">
    <source>
        <dbReference type="EMBL" id="KKT33952.1"/>
    </source>
</evidence>
<dbReference type="Gene3D" id="3.90.550.10">
    <property type="entry name" value="Spore Coat Polysaccharide Biosynthesis Protein SpsA, Chain A"/>
    <property type="match status" value="1"/>
</dbReference>
<dbReference type="Proteomes" id="UP000034192">
    <property type="component" value="Unassembled WGS sequence"/>
</dbReference>
<evidence type="ECO:0000256" key="2">
    <source>
        <dbReference type="ARBA" id="ARBA00004922"/>
    </source>
</evidence>
<dbReference type="SUPFAM" id="SSF53448">
    <property type="entry name" value="Nucleotide-diphospho-sugar transferases"/>
    <property type="match status" value="1"/>
</dbReference>
<keyword evidence="11" id="KW-0472">Membrane</keyword>
<dbReference type="EMBL" id="LCHL01000006">
    <property type="protein sequence ID" value="KKT33952.1"/>
    <property type="molecule type" value="Genomic_DNA"/>
</dbReference>
<evidence type="ECO:0000256" key="3">
    <source>
        <dbReference type="ARBA" id="ARBA00006739"/>
    </source>
</evidence>
<evidence type="ECO:0000256" key="5">
    <source>
        <dbReference type="ARBA" id="ARBA00022676"/>
    </source>
</evidence>
<protein>
    <recommendedName>
        <fullName evidence="4">dolichyl-phosphate beta-glucosyltransferase</fullName>
        <ecNumber evidence="4">2.4.1.117</ecNumber>
    </recommendedName>
</protein>
<evidence type="ECO:0000256" key="9">
    <source>
        <dbReference type="ARBA" id="ARBA00022968"/>
    </source>
</evidence>
<comment type="pathway">
    <text evidence="2">Protein modification; protein glycosylation.</text>
</comment>
<evidence type="ECO:0000313" key="15">
    <source>
        <dbReference type="Proteomes" id="UP000034192"/>
    </source>
</evidence>
<organism evidence="14 15">
    <name type="scientific">Candidatus Woesebacteria bacterium GW2011_GWB1_44_11b</name>
    <dbReference type="NCBI Taxonomy" id="1618580"/>
    <lineage>
        <taxon>Bacteria</taxon>
        <taxon>Candidatus Woeseibacteriota</taxon>
    </lineage>
</organism>
<comment type="similarity">
    <text evidence="3">Belongs to the glycosyltransferase 2 family.</text>
</comment>
<dbReference type="CDD" id="cd04188">
    <property type="entry name" value="DPG_synthase"/>
    <property type="match status" value="1"/>
</dbReference>
<comment type="caution">
    <text evidence="14">The sequence shown here is derived from an EMBL/GenBank/DDBJ whole genome shotgun (WGS) entry which is preliminary data.</text>
</comment>
<evidence type="ECO:0000259" key="13">
    <source>
        <dbReference type="Pfam" id="PF00535"/>
    </source>
</evidence>
<evidence type="ECO:0000256" key="8">
    <source>
        <dbReference type="ARBA" id="ARBA00022824"/>
    </source>
</evidence>
<dbReference type="InterPro" id="IPR001173">
    <property type="entry name" value="Glyco_trans_2-like"/>
</dbReference>
<dbReference type="GO" id="GO:0004581">
    <property type="term" value="F:dolichyl-phosphate beta-glucosyltransferase activity"/>
    <property type="evidence" value="ECO:0007669"/>
    <property type="project" value="UniProtKB-EC"/>
</dbReference>
<dbReference type="PANTHER" id="PTHR10859">
    <property type="entry name" value="GLYCOSYL TRANSFERASE"/>
    <property type="match status" value="1"/>
</dbReference>
<comment type="catalytic activity">
    <reaction evidence="12">
        <text>a di-trans,poly-cis-dolichyl phosphate + UDP-alpha-D-glucose = a di-trans,poly-cis-dolichyl beta-D-glucosyl phosphate + UDP</text>
        <dbReference type="Rhea" id="RHEA:15401"/>
        <dbReference type="Rhea" id="RHEA-COMP:19498"/>
        <dbReference type="Rhea" id="RHEA-COMP:19502"/>
        <dbReference type="ChEBI" id="CHEBI:57525"/>
        <dbReference type="ChEBI" id="CHEBI:57683"/>
        <dbReference type="ChEBI" id="CHEBI:58223"/>
        <dbReference type="ChEBI" id="CHEBI:58885"/>
        <dbReference type="EC" id="2.4.1.117"/>
    </reaction>
    <physiologicalReaction direction="left-to-right" evidence="12">
        <dbReference type="Rhea" id="RHEA:15402"/>
    </physiologicalReaction>
</comment>
<feature type="domain" description="Glycosyltransferase 2-like" evidence="13">
    <location>
        <begin position="6"/>
        <end position="170"/>
    </location>
</feature>
<accession>A0A0G1IQ93</accession>
<evidence type="ECO:0000256" key="10">
    <source>
        <dbReference type="ARBA" id="ARBA00022989"/>
    </source>
</evidence>
<evidence type="ECO:0000256" key="11">
    <source>
        <dbReference type="ARBA" id="ARBA00023136"/>
    </source>
</evidence>
<keyword evidence="6 14" id="KW-0808">Transferase</keyword>
<reference evidence="14 15" key="1">
    <citation type="journal article" date="2015" name="Nature">
        <title>rRNA introns, odd ribosomes, and small enigmatic genomes across a large radiation of phyla.</title>
        <authorList>
            <person name="Brown C.T."/>
            <person name="Hug L.A."/>
            <person name="Thomas B.C."/>
            <person name="Sharon I."/>
            <person name="Castelle C.J."/>
            <person name="Singh A."/>
            <person name="Wilkins M.J."/>
            <person name="Williams K.H."/>
            <person name="Banfield J.F."/>
        </authorList>
    </citation>
    <scope>NUCLEOTIDE SEQUENCE [LARGE SCALE GENOMIC DNA]</scope>
</reference>
<sequence length="248" mass="28051">MKIKLSVVIPAYNEEKNIQAGVLETVDRYLRKQKYAWEVLIVDDASPDQTADLAEKFASKHKGFRVLKEPHRGKGGTVIAGMLAAKGEIVLFTDMDQATPLNQIEKFFPKFRDGYDGVIGSRSGRKGAPASRKLMAFGFALLRTLVLRLPYKDTQCGFKAFRAEAAKRIFGKMKIFRESRKIQGASVTAGFDLEMLYLARKLELKVAEVAVNWRHQETKRVSPVKDSWEGLRDLIKVRLNALQGRYKV</sequence>
<dbReference type="GO" id="GO:0006487">
    <property type="term" value="P:protein N-linked glycosylation"/>
    <property type="evidence" value="ECO:0007669"/>
    <property type="project" value="TreeGrafter"/>
</dbReference>
<dbReference type="PANTHER" id="PTHR10859:SF91">
    <property type="entry name" value="DOLICHYL-PHOSPHATE BETA-GLUCOSYLTRANSFERASE"/>
    <property type="match status" value="1"/>
</dbReference>
<dbReference type="InterPro" id="IPR035518">
    <property type="entry name" value="DPG_synthase"/>
</dbReference>
<gene>
    <name evidence="14" type="ORF">UW21_C0006G0006</name>
</gene>
<evidence type="ECO:0000256" key="7">
    <source>
        <dbReference type="ARBA" id="ARBA00022692"/>
    </source>
</evidence>
<evidence type="ECO:0000256" key="6">
    <source>
        <dbReference type="ARBA" id="ARBA00022679"/>
    </source>
</evidence>
<keyword evidence="5" id="KW-0328">Glycosyltransferase</keyword>
<dbReference type="Pfam" id="PF00535">
    <property type="entry name" value="Glycos_transf_2"/>
    <property type="match status" value="1"/>
</dbReference>
<evidence type="ECO:0000256" key="4">
    <source>
        <dbReference type="ARBA" id="ARBA00012583"/>
    </source>
</evidence>
<evidence type="ECO:0000256" key="12">
    <source>
        <dbReference type="ARBA" id="ARBA00045097"/>
    </source>
</evidence>
<comment type="subcellular location">
    <subcellularLocation>
        <location evidence="1">Endoplasmic reticulum membrane</location>
        <topology evidence="1">Single-pass membrane protein</topology>
    </subcellularLocation>
</comment>
<keyword evidence="10" id="KW-1133">Transmembrane helix</keyword>